<dbReference type="EMBL" id="JAKTTI010000001">
    <property type="protein sequence ID" value="MCH1623788.1"/>
    <property type="molecule type" value="Genomic_DNA"/>
</dbReference>
<dbReference type="InterPro" id="IPR001624">
    <property type="entry name" value="FliE"/>
</dbReference>
<reference evidence="6" key="1">
    <citation type="submission" date="2022-02" db="EMBL/GenBank/DDBJ databases">
        <title>Fredinandcohnia quinoae sp. nov. isolated from Chenopodium quinoa seeds.</title>
        <authorList>
            <person name="Saati-Santamaria Z."/>
            <person name="Flores-Felix J.D."/>
            <person name="Igual J.M."/>
            <person name="Velazquez E."/>
            <person name="Garcia-Fraile P."/>
            <person name="Martinez-Molina E."/>
        </authorList>
    </citation>
    <scope>NUCLEOTIDE SEQUENCE</scope>
    <source>
        <strain evidence="6">SECRCQ15</strain>
    </source>
</reference>
<dbReference type="NCBIfam" id="TIGR00205">
    <property type="entry name" value="fliE"/>
    <property type="match status" value="1"/>
</dbReference>
<comment type="similarity">
    <text evidence="2 4">Belongs to the FliE family.</text>
</comment>
<accession>A0AAW5DUR8</accession>
<dbReference type="PRINTS" id="PR01006">
    <property type="entry name" value="FLGHOOKFLIE"/>
</dbReference>
<dbReference type="Pfam" id="PF02049">
    <property type="entry name" value="FliE"/>
    <property type="match status" value="1"/>
</dbReference>
<comment type="caution">
    <text evidence="6">The sequence shown here is derived from an EMBL/GenBank/DDBJ whole genome shotgun (WGS) entry which is preliminary data.</text>
</comment>
<dbReference type="GO" id="GO:0071973">
    <property type="term" value="P:bacterial-type flagellum-dependent cell motility"/>
    <property type="evidence" value="ECO:0007669"/>
    <property type="project" value="InterPro"/>
</dbReference>
<evidence type="ECO:0000313" key="6">
    <source>
        <dbReference type="EMBL" id="MCH1623788.1"/>
    </source>
</evidence>
<evidence type="ECO:0000256" key="1">
    <source>
        <dbReference type="ARBA" id="ARBA00004117"/>
    </source>
</evidence>
<proteinExistence type="inferred from homology"/>
<keyword evidence="6" id="KW-0966">Cell projection</keyword>
<dbReference type="GO" id="GO:0005198">
    <property type="term" value="F:structural molecule activity"/>
    <property type="evidence" value="ECO:0007669"/>
    <property type="project" value="UniProtKB-UniRule"/>
</dbReference>
<protein>
    <recommendedName>
        <fullName evidence="4 5">Flagellar hook-basal body complex protein FliE</fullName>
    </recommendedName>
</protein>
<evidence type="ECO:0000313" key="7">
    <source>
        <dbReference type="Proteomes" id="UP001431131"/>
    </source>
</evidence>
<organism evidence="6 7">
    <name type="scientific">Fredinandcohnia quinoae</name>
    <dbReference type="NCBI Taxonomy" id="2918902"/>
    <lineage>
        <taxon>Bacteria</taxon>
        <taxon>Bacillati</taxon>
        <taxon>Bacillota</taxon>
        <taxon>Bacilli</taxon>
        <taxon>Bacillales</taxon>
        <taxon>Bacillaceae</taxon>
        <taxon>Fredinandcohnia</taxon>
    </lineage>
</organism>
<gene>
    <name evidence="4 6" type="primary">fliE</name>
    <name evidence="6" type="ORF">MJG50_00500</name>
</gene>
<dbReference type="GO" id="GO:0003774">
    <property type="term" value="F:cytoskeletal motor activity"/>
    <property type="evidence" value="ECO:0007669"/>
    <property type="project" value="InterPro"/>
</dbReference>
<keyword evidence="6" id="KW-0969">Cilium</keyword>
<dbReference type="Proteomes" id="UP001431131">
    <property type="component" value="Unassembled WGS sequence"/>
</dbReference>
<evidence type="ECO:0000256" key="2">
    <source>
        <dbReference type="ARBA" id="ARBA00009272"/>
    </source>
</evidence>
<sequence>MIDKINSTAPQIFNKTSVKLPSANESHANFGTFLKDALNNVNKAQNNSDIMTQKLINGENVELHQVMIASEKASVSLQATLEIRNKVIEAYQEIMRMQV</sequence>
<dbReference type="AlphaFoldDB" id="A0AAW5DUR8"/>
<comment type="subcellular location">
    <subcellularLocation>
        <location evidence="1 4">Bacterial flagellum basal body</location>
    </subcellularLocation>
</comment>
<dbReference type="PANTHER" id="PTHR34653">
    <property type="match status" value="1"/>
</dbReference>
<dbReference type="PANTHER" id="PTHR34653:SF1">
    <property type="entry name" value="FLAGELLAR HOOK-BASAL BODY COMPLEX PROTEIN FLIE"/>
    <property type="match status" value="1"/>
</dbReference>
<name>A0AAW5DUR8_9BACI</name>
<dbReference type="RefSeq" id="WP_240251789.1">
    <property type="nucleotide sequence ID" value="NZ_JAKTTI010000001.1"/>
</dbReference>
<evidence type="ECO:0000256" key="3">
    <source>
        <dbReference type="ARBA" id="ARBA00023143"/>
    </source>
</evidence>
<keyword evidence="7" id="KW-1185">Reference proteome</keyword>
<keyword evidence="6" id="KW-0282">Flagellum</keyword>
<keyword evidence="3 4" id="KW-0975">Bacterial flagellum</keyword>
<dbReference type="HAMAP" id="MF_00724">
    <property type="entry name" value="FliE"/>
    <property type="match status" value="1"/>
</dbReference>
<evidence type="ECO:0000256" key="4">
    <source>
        <dbReference type="HAMAP-Rule" id="MF_00724"/>
    </source>
</evidence>
<evidence type="ECO:0000256" key="5">
    <source>
        <dbReference type="NCBIfam" id="TIGR00205"/>
    </source>
</evidence>
<dbReference type="GO" id="GO:0009425">
    <property type="term" value="C:bacterial-type flagellum basal body"/>
    <property type="evidence" value="ECO:0007669"/>
    <property type="project" value="UniProtKB-SubCell"/>
</dbReference>